<keyword evidence="1" id="KW-0812">Transmembrane</keyword>
<keyword evidence="1" id="KW-0472">Membrane</keyword>
<keyword evidence="1" id="KW-1133">Transmembrane helix</keyword>
<name>A0A365UCZ6_9RHOB</name>
<protein>
    <recommendedName>
        <fullName evidence="4">Flp pilus assembly protein, pilin Flp</fullName>
    </recommendedName>
</protein>
<dbReference type="Proteomes" id="UP000253370">
    <property type="component" value="Unassembled WGS sequence"/>
</dbReference>
<gene>
    <name evidence="2" type="ORF">DRV85_03895</name>
</gene>
<proteinExistence type="predicted"/>
<sequence>MHRIFRKFLRRDDGAVTIDWVILTGAVVAIAVAGFAALAPEAETVFNDTAATIEAQGDS</sequence>
<organism evidence="2 3">
    <name type="scientific">Rhodosalinus halophilus</name>
    <dbReference type="NCBI Taxonomy" id="2259333"/>
    <lineage>
        <taxon>Bacteria</taxon>
        <taxon>Pseudomonadati</taxon>
        <taxon>Pseudomonadota</taxon>
        <taxon>Alphaproteobacteria</taxon>
        <taxon>Rhodobacterales</taxon>
        <taxon>Paracoccaceae</taxon>
        <taxon>Rhodosalinus</taxon>
    </lineage>
</organism>
<dbReference type="AlphaFoldDB" id="A0A365UCZ6"/>
<evidence type="ECO:0008006" key="4">
    <source>
        <dbReference type="Google" id="ProtNLM"/>
    </source>
</evidence>
<evidence type="ECO:0000313" key="3">
    <source>
        <dbReference type="Proteomes" id="UP000253370"/>
    </source>
</evidence>
<keyword evidence="3" id="KW-1185">Reference proteome</keyword>
<feature type="transmembrane region" description="Helical" evidence="1">
    <location>
        <begin position="20"/>
        <end position="39"/>
    </location>
</feature>
<evidence type="ECO:0000313" key="2">
    <source>
        <dbReference type="EMBL" id="RBI86585.1"/>
    </source>
</evidence>
<reference evidence="2 3" key="1">
    <citation type="submission" date="2018-07" db="EMBL/GenBank/DDBJ databases">
        <title>Rhodosalinus sp. strain E84T genomic sequence and assembly.</title>
        <authorList>
            <person name="Liu Z.-W."/>
            <person name="Lu D.-C."/>
        </authorList>
    </citation>
    <scope>NUCLEOTIDE SEQUENCE [LARGE SCALE GENOMIC DNA]</scope>
    <source>
        <strain evidence="2 3">E84</strain>
    </source>
</reference>
<accession>A0A365UCZ6</accession>
<comment type="caution">
    <text evidence="2">The sequence shown here is derived from an EMBL/GenBank/DDBJ whole genome shotgun (WGS) entry which is preliminary data.</text>
</comment>
<dbReference type="EMBL" id="QNTQ01000004">
    <property type="protein sequence ID" value="RBI86585.1"/>
    <property type="molecule type" value="Genomic_DNA"/>
</dbReference>
<dbReference type="RefSeq" id="WP_113288135.1">
    <property type="nucleotide sequence ID" value="NZ_QNTQ01000004.1"/>
</dbReference>
<evidence type="ECO:0000256" key="1">
    <source>
        <dbReference type="SAM" id="Phobius"/>
    </source>
</evidence>